<feature type="site" description="Interaction with DNA" evidence="8">
    <location>
        <position position="173"/>
    </location>
</feature>
<feature type="site" description="Interaction with DNA" evidence="8">
    <location>
        <position position="157"/>
    </location>
</feature>
<dbReference type="SMART" id="SM00493">
    <property type="entry name" value="TOPRIM"/>
    <property type="match status" value="1"/>
</dbReference>
<dbReference type="Pfam" id="PF13368">
    <property type="entry name" value="Toprim_C_rpt"/>
    <property type="match status" value="4"/>
</dbReference>
<feature type="region of interest" description="Interaction with DNA" evidence="8">
    <location>
        <begin position="181"/>
        <end position="186"/>
    </location>
</feature>
<dbReference type="CDD" id="cd00186">
    <property type="entry name" value="TOP1Ac"/>
    <property type="match status" value="1"/>
</dbReference>
<evidence type="ECO:0000256" key="9">
    <source>
        <dbReference type="SAM" id="MobiDB-lite"/>
    </source>
</evidence>
<dbReference type="InterPro" id="IPR000380">
    <property type="entry name" value="Topo_IA"/>
</dbReference>
<dbReference type="EMBL" id="CP037422">
    <property type="protein sequence ID" value="QDU11802.1"/>
    <property type="molecule type" value="Genomic_DNA"/>
</dbReference>
<evidence type="ECO:0000256" key="3">
    <source>
        <dbReference type="ARBA" id="ARBA00022723"/>
    </source>
</evidence>
<dbReference type="InterPro" id="IPR003601">
    <property type="entry name" value="Topo_IA_2"/>
</dbReference>
<feature type="site" description="Interaction with DNA" evidence="8">
    <location>
        <position position="522"/>
    </location>
</feature>
<dbReference type="HAMAP" id="MF_00952">
    <property type="entry name" value="Topoisom_1_prok"/>
    <property type="match status" value="1"/>
</dbReference>
<dbReference type="EC" id="5.6.2.1" evidence="8"/>
<dbReference type="InterPro" id="IPR028612">
    <property type="entry name" value="Topoisom_1_IA"/>
</dbReference>
<protein>
    <recommendedName>
        <fullName evidence="8">DNA topoisomerase 1</fullName>
        <ecNumber evidence="8">5.6.2.1</ecNumber>
    </recommendedName>
    <alternativeName>
        <fullName evidence="8">DNA topoisomerase I</fullName>
    </alternativeName>
</protein>
<evidence type="ECO:0000256" key="6">
    <source>
        <dbReference type="ARBA" id="ARBA00023125"/>
    </source>
</evidence>
<gene>
    <name evidence="8 12" type="primary">topA</name>
    <name evidence="12" type="ORF">V202x_52260</name>
</gene>
<dbReference type="InterPro" id="IPR013826">
    <property type="entry name" value="Topo_IA_cen_sub3"/>
</dbReference>
<dbReference type="GO" id="GO:0046872">
    <property type="term" value="F:metal ion binding"/>
    <property type="evidence" value="ECO:0007669"/>
    <property type="project" value="UniProtKB-KW"/>
</dbReference>
<dbReference type="Gene3D" id="3.40.50.140">
    <property type="match status" value="1"/>
</dbReference>
<dbReference type="PRINTS" id="PR00417">
    <property type="entry name" value="PRTPISMRASEI"/>
</dbReference>
<dbReference type="GO" id="GO:0003677">
    <property type="term" value="F:DNA binding"/>
    <property type="evidence" value="ECO:0007669"/>
    <property type="project" value="UniProtKB-KW"/>
</dbReference>
<dbReference type="GO" id="GO:0003917">
    <property type="term" value="F:DNA topoisomerase type I (single strand cut, ATP-independent) activity"/>
    <property type="evidence" value="ECO:0007669"/>
    <property type="project" value="UniProtKB-UniRule"/>
</dbReference>
<feature type="domain" description="Toprim" evidence="10">
    <location>
        <begin position="7"/>
        <end position="132"/>
    </location>
</feature>
<evidence type="ECO:0000256" key="1">
    <source>
        <dbReference type="ARBA" id="ARBA00000213"/>
    </source>
</evidence>
<evidence type="ECO:0000313" key="12">
    <source>
        <dbReference type="EMBL" id="QDU11802.1"/>
    </source>
</evidence>
<dbReference type="CDD" id="cd03363">
    <property type="entry name" value="TOPRIM_TopoIA_TopoI"/>
    <property type="match status" value="1"/>
</dbReference>
<dbReference type="InterPro" id="IPR023406">
    <property type="entry name" value="Topo_IA_AS"/>
</dbReference>
<evidence type="ECO:0000256" key="8">
    <source>
        <dbReference type="HAMAP-Rule" id="MF_00952"/>
    </source>
</evidence>
<dbReference type="PROSITE" id="PS50880">
    <property type="entry name" value="TOPRIM"/>
    <property type="match status" value="1"/>
</dbReference>
<evidence type="ECO:0000259" key="11">
    <source>
        <dbReference type="PROSITE" id="PS52039"/>
    </source>
</evidence>
<evidence type="ECO:0000256" key="2">
    <source>
        <dbReference type="ARBA" id="ARBA00009446"/>
    </source>
</evidence>
<dbReference type="Gene3D" id="1.10.290.10">
    <property type="entry name" value="Topoisomerase I, domain 4"/>
    <property type="match status" value="1"/>
</dbReference>
<comment type="similarity">
    <text evidence="2 8">Belongs to the type IA topoisomerase family.</text>
</comment>
<dbReference type="InterPro" id="IPR034149">
    <property type="entry name" value="TOPRIM_TopoI"/>
</dbReference>
<comment type="catalytic activity">
    <reaction evidence="1 8">
        <text>ATP-independent breakage of single-stranded DNA, followed by passage and rejoining.</text>
        <dbReference type="EC" id="5.6.2.1"/>
    </reaction>
</comment>
<dbReference type="InterPro" id="IPR013825">
    <property type="entry name" value="Topo_IA_cen_sub2"/>
</dbReference>
<dbReference type="InterPro" id="IPR006171">
    <property type="entry name" value="TOPRIM_dom"/>
</dbReference>
<dbReference type="Pfam" id="PF01751">
    <property type="entry name" value="Toprim"/>
    <property type="match status" value="1"/>
</dbReference>
<dbReference type="InterPro" id="IPR013824">
    <property type="entry name" value="Topo_IA_cen_sub1"/>
</dbReference>
<dbReference type="NCBIfam" id="TIGR01051">
    <property type="entry name" value="topA_bact"/>
    <property type="match status" value="1"/>
</dbReference>
<dbReference type="Pfam" id="PF01131">
    <property type="entry name" value="Topoisom_bac"/>
    <property type="match status" value="1"/>
</dbReference>
<feature type="domain" description="Topo IA-type catalytic" evidence="11">
    <location>
        <begin position="147"/>
        <end position="590"/>
    </location>
</feature>
<feature type="site" description="Interaction with DNA" evidence="8">
    <location>
        <position position="161"/>
    </location>
</feature>
<feature type="site" description="Interaction with DNA" evidence="8">
    <location>
        <position position="37"/>
    </location>
</feature>
<name>A0A517X2T9_9PLAN</name>
<dbReference type="GO" id="GO:0006265">
    <property type="term" value="P:DNA topological change"/>
    <property type="evidence" value="ECO:0007669"/>
    <property type="project" value="UniProtKB-UniRule"/>
</dbReference>
<dbReference type="AlphaFoldDB" id="A0A517X2T9"/>
<feature type="compositionally biased region" description="Basic residues" evidence="9">
    <location>
        <begin position="845"/>
        <end position="860"/>
    </location>
</feature>
<dbReference type="InterPro" id="IPR013497">
    <property type="entry name" value="Topo_IA_cen"/>
</dbReference>
<dbReference type="InterPro" id="IPR023405">
    <property type="entry name" value="Topo_IA_core_domain"/>
</dbReference>
<dbReference type="Proteomes" id="UP000318384">
    <property type="component" value="Chromosome"/>
</dbReference>
<dbReference type="PANTHER" id="PTHR42785:SF1">
    <property type="entry name" value="DNA TOPOISOMERASE"/>
    <property type="match status" value="1"/>
</dbReference>
<evidence type="ECO:0000313" key="13">
    <source>
        <dbReference type="Proteomes" id="UP000318384"/>
    </source>
</evidence>
<dbReference type="InterPro" id="IPR003602">
    <property type="entry name" value="Topo_IA_DNA-bd_dom"/>
</dbReference>
<dbReference type="PROSITE" id="PS52039">
    <property type="entry name" value="TOPO_IA_2"/>
    <property type="match status" value="1"/>
</dbReference>
<evidence type="ECO:0000256" key="4">
    <source>
        <dbReference type="ARBA" id="ARBA00022842"/>
    </source>
</evidence>
<feature type="site" description="Interaction with DNA" evidence="8">
    <location>
        <position position="158"/>
    </location>
</feature>
<keyword evidence="4" id="KW-0460">Magnesium</keyword>
<feature type="active site" description="O-(5'-phospho-DNA)-tyrosine intermediate" evidence="8">
    <location>
        <position position="327"/>
    </location>
</feature>
<feature type="site" description="Interaction with DNA" evidence="8">
    <location>
        <position position="329"/>
    </location>
</feature>
<dbReference type="InterPro" id="IPR005733">
    <property type="entry name" value="TopoI_bac-type"/>
</dbReference>
<dbReference type="Gene3D" id="2.70.20.10">
    <property type="entry name" value="Topoisomerase I, domain 3"/>
    <property type="match status" value="1"/>
</dbReference>
<evidence type="ECO:0000256" key="5">
    <source>
        <dbReference type="ARBA" id="ARBA00023029"/>
    </source>
</evidence>
<dbReference type="PROSITE" id="PS00396">
    <property type="entry name" value="TOPO_IA_1"/>
    <property type="match status" value="1"/>
</dbReference>
<dbReference type="SMART" id="SM00437">
    <property type="entry name" value="TOP1Ac"/>
    <property type="match status" value="1"/>
</dbReference>
<dbReference type="PANTHER" id="PTHR42785">
    <property type="entry name" value="DNA TOPOISOMERASE, TYPE IA, CORE"/>
    <property type="match status" value="1"/>
</dbReference>
<proteinExistence type="inferred from homology"/>
<evidence type="ECO:0000259" key="10">
    <source>
        <dbReference type="PROSITE" id="PS50880"/>
    </source>
</evidence>
<reference evidence="12 13" key="1">
    <citation type="submission" date="2019-03" db="EMBL/GenBank/DDBJ databases">
        <title>Deep-cultivation of Planctomycetes and their phenomic and genomic characterization uncovers novel biology.</title>
        <authorList>
            <person name="Wiegand S."/>
            <person name="Jogler M."/>
            <person name="Boedeker C."/>
            <person name="Pinto D."/>
            <person name="Vollmers J."/>
            <person name="Rivas-Marin E."/>
            <person name="Kohn T."/>
            <person name="Peeters S.H."/>
            <person name="Heuer A."/>
            <person name="Rast P."/>
            <person name="Oberbeckmann S."/>
            <person name="Bunk B."/>
            <person name="Jeske O."/>
            <person name="Meyerdierks A."/>
            <person name="Storesund J.E."/>
            <person name="Kallscheuer N."/>
            <person name="Luecker S."/>
            <person name="Lage O.M."/>
            <person name="Pohl T."/>
            <person name="Merkel B.J."/>
            <person name="Hornburger P."/>
            <person name="Mueller R.-W."/>
            <person name="Bruemmer F."/>
            <person name="Labrenz M."/>
            <person name="Spormann A.M."/>
            <person name="Op den Camp H."/>
            <person name="Overmann J."/>
            <person name="Amann R."/>
            <person name="Jetten M.S.M."/>
            <person name="Mascher T."/>
            <person name="Medema M.H."/>
            <person name="Devos D.P."/>
            <person name="Kaster A.-K."/>
            <person name="Ovreas L."/>
            <person name="Rohde M."/>
            <person name="Galperin M.Y."/>
            <person name="Jogler C."/>
        </authorList>
    </citation>
    <scope>NUCLEOTIDE SEQUENCE [LARGE SCALE GENOMIC DNA]</scope>
    <source>
        <strain evidence="12 13">V202</strain>
    </source>
</reference>
<keyword evidence="3" id="KW-0479">Metal-binding</keyword>
<sequence>MAKKKLKALVIVESPAKAKKIGGYLGSKYRVLASMGHVRDLPAKASDVPSEFKKKHKWATLGVNTESEFEPYYLVPKEKKKTVKELKDALKDAEELILATDEDREGESIGWHLTELLKPKVPVKRMVFSEITEDAIQEAIANPRELDLNLVSAQETRRVLDRLYGFTLSPLLWKKVARGLSAGRVQSVAVRILVQRELERLAFRSGTYWDLKALLKTSDGAEFESMLSAVGGKKVASGKDFDESTGKLKTDADVLLLNEQQADELLERVKKSDWTVTSVEQRLQSRKPPAPFTTSTLQQEGNRKLNMSARETMQVAQRLYEDGHITYMRTDSVNLSNEAISASRDRIEDLYGKDYLNPEIRRFDTKSKGAQEAHEAIRPAGKSMKTAEEIGLKGQQAKLYAMIWKRTMATQMEEAKLRFQTVTITADNAEFRATGRHVEFPGFFRAYVEGVDDPEAALDDSESMLPPLEENQALETNQVDPLKHETKPPARYTEATIVRKLESEGVGRPSTYASIIGTIQDRGYVKKSGSQLVPTFTALAVTRLLEQFFPNLVDLQFTAAMEQELDDIAVGEGDRLPYLNQFYRGKEGLDEQVKSKEETIDAREICTLNLEGIESAVRVGRYGPYVTDGAEEEPVSASIPDNIAPADLTNELAEKLIRQKSEGPKSLGMHPEENTPIYKLFGPFGPYLQLGDVIEDGPKPKRVSIPKTVDPDTIGLEEALKYLSLPRFLGEHPETGKKVNAGIGRFGPYVLHDKVYKSLTKDDDILTIELPRAVELLKQARQRSAPTPIRELGKHPEDEETVAIFDGRYGPYVKHGKINATIPKGYEVENVVLEQALEWLEAKAAKKGTKKKAAKKKTTKKSAGTKAKKTAAKKTPAKKAKAAAKKTTKKAAAKKKTTKKAAKKKSAKKKTAEE</sequence>
<comment type="subunit">
    <text evidence="8">Monomer.</text>
</comment>
<comment type="function">
    <text evidence="8">Releases the supercoiling and torsional tension of DNA, which is introduced during the DNA replication and transcription, by transiently cleaving and rejoining one strand of the DNA duplex. Introduces a single-strand break via transesterification at a target site in duplex DNA. The scissile phosphodiester is attacked by the catalytic tyrosine of the enzyme, resulting in the formation of a DNA-(5'-phosphotyrosyl)-enzyme intermediate and the expulsion of a 3'-OH DNA strand. The free DNA strand then undergoes passage around the unbroken strand, thus removing DNA supercoils. Finally, in the religation step, the DNA 3'-OH attacks the covalent intermediate to expel the active-site tyrosine and restore the DNA phosphodiester backbone.</text>
</comment>
<keyword evidence="5 8" id="KW-0799">Topoisomerase</keyword>
<evidence type="ECO:0000256" key="7">
    <source>
        <dbReference type="ARBA" id="ARBA00023235"/>
    </source>
</evidence>
<dbReference type="SUPFAM" id="SSF56712">
    <property type="entry name" value="Prokaryotic type I DNA topoisomerase"/>
    <property type="match status" value="1"/>
</dbReference>
<keyword evidence="7 8" id="KW-0413">Isomerase</keyword>
<dbReference type="InterPro" id="IPR025589">
    <property type="entry name" value="Toprim_C_rpt"/>
</dbReference>
<dbReference type="SMART" id="SM00436">
    <property type="entry name" value="TOP1Bc"/>
    <property type="match status" value="1"/>
</dbReference>
<feature type="region of interest" description="Disordered" evidence="9">
    <location>
        <begin position="844"/>
        <end position="914"/>
    </location>
</feature>
<dbReference type="Gene3D" id="1.10.460.10">
    <property type="entry name" value="Topoisomerase I, domain 2"/>
    <property type="match status" value="1"/>
</dbReference>
<feature type="compositionally biased region" description="Basic residues" evidence="9">
    <location>
        <begin position="866"/>
        <end position="914"/>
    </location>
</feature>
<accession>A0A517X2T9</accession>
<organism evidence="12 13">
    <name type="scientific">Gimesia aquarii</name>
    <dbReference type="NCBI Taxonomy" id="2527964"/>
    <lineage>
        <taxon>Bacteria</taxon>
        <taxon>Pseudomonadati</taxon>
        <taxon>Planctomycetota</taxon>
        <taxon>Planctomycetia</taxon>
        <taxon>Planctomycetales</taxon>
        <taxon>Planctomycetaceae</taxon>
        <taxon>Gimesia</taxon>
    </lineage>
</organism>
<comment type="caution">
    <text evidence="8">Lacks conserved residue(s) required for the propagation of feature annotation.</text>
</comment>
<keyword evidence="13" id="KW-1185">Reference proteome</keyword>
<keyword evidence="6 8" id="KW-0238">DNA-binding</keyword>